<reference evidence="1" key="1">
    <citation type="submission" date="2024-07" db="EMBL/GenBank/DDBJ databases">
        <authorList>
            <person name="Yu S.T."/>
        </authorList>
    </citation>
    <scope>NUCLEOTIDE SEQUENCE</scope>
    <source>
        <strain evidence="1">R21</strain>
    </source>
</reference>
<sequence>MITEANARFDDGFPTAEAAGTDLIGQFLSGLFGRRVEHDRLRYKDNVCLTKTYETLAVTEGIAPR</sequence>
<dbReference type="AlphaFoldDB" id="A0AB39PMP6"/>
<dbReference type="EMBL" id="CP163435">
    <property type="protein sequence ID" value="XDQ31406.1"/>
    <property type="molecule type" value="Genomic_DNA"/>
</dbReference>
<protein>
    <submittedName>
        <fullName evidence="1">Uncharacterized protein</fullName>
    </submittedName>
</protein>
<organism evidence="1">
    <name type="scientific">Streptomyces sp. R21</name>
    <dbReference type="NCBI Taxonomy" id="3238627"/>
    <lineage>
        <taxon>Bacteria</taxon>
        <taxon>Bacillati</taxon>
        <taxon>Actinomycetota</taxon>
        <taxon>Actinomycetes</taxon>
        <taxon>Kitasatosporales</taxon>
        <taxon>Streptomycetaceae</taxon>
        <taxon>Streptomyces</taxon>
    </lineage>
</organism>
<accession>A0AB39PMP6</accession>
<name>A0AB39PMP6_9ACTN</name>
<dbReference type="RefSeq" id="WP_369242285.1">
    <property type="nucleotide sequence ID" value="NZ_CP163435.1"/>
</dbReference>
<proteinExistence type="predicted"/>
<evidence type="ECO:0000313" key="1">
    <source>
        <dbReference type="EMBL" id="XDQ31406.1"/>
    </source>
</evidence>
<gene>
    <name evidence="1" type="ORF">AB5J56_44905</name>
</gene>